<keyword evidence="4" id="KW-1185">Reference proteome</keyword>
<dbReference type="RefSeq" id="WP_012808325.1">
    <property type="nucleotide sequence ID" value="NC_013203.1"/>
</dbReference>
<name>C8W979_LANP1</name>
<dbReference type="GeneID" id="84805773"/>
<protein>
    <submittedName>
        <fullName evidence="3">YheO domain protein</fullName>
    </submittedName>
</protein>
<sequence length="215" mass="23849">MDMQQIDFLKRLAQGIALQFGSNCEVVVHDLQSKDPAHTIVAIENGHITGRSIGDGPSNVVLKALHSNPEKLHDSPSYLTKTEDGKILKSTTIYLRDEKHKPIAIFAINYDIALFSAMEESLRGLITPSNSSEETPQTIPHNVTDLLDELIDQSVHMVGRPVALMTKDDKIKAIRFLNDSGAFLITKSGQKVCSYFGISKYTLYSYLDEAKNQNS</sequence>
<evidence type="ECO:0000313" key="3">
    <source>
        <dbReference type="EMBL" id="ACV50667.1"/>
    </source>
</evidence>
<feature type="domain" description="YheO-like" evidence="1">
    <location>
        <begin position="7"/>
        <end position="119"/>
    </location>
</feature>
<dbReference type="InterPro" id="IPR039446">
    <property type="entry name" value="DauR-like"/>
</dbReference>
<dbReference type="PANTHER" id="PTHR35568:SF1">
    <property type="entry name" value="TRANSCRIPTIONAL REGULATOR DAUR"/>
    <property type="match status" value="1"/>
</dbReference>
<dbReference type="EMBL" id="CP001721">
    <property type="protein sequence ID" value="ACV50667.1"/>
    <property type="molecule type" value="Genomic_DNA"/>
</dbReference>
<proteinExistence type="predicted"/>
<accession>C8W979</accession>
<dbReference type="PANTHER" id="PTHR35568">
    <property type="entry name" value="TRANSCRIPTIONAL REGULATOR DAUR"/>
    <property type="match status" value="1"/>
</dbReference>
<dbReference type="Pfam" id="PF13309">
    <property type="entry name" value="HTH_22"/>
    <property type="match status" value="1"/>
</dbReference>
<dbReference type="OrthoDB" id="9796595at2"/>
<feature type="domain" description="Transcriptional regulator DauR-like HTH" evidence="2">
    <location>
        <begin position="146"/>
        <end position="208"/>
    </location>
</feature>
<dbReference type="KEGG" id="apv:Apar_0235"/>
<dbReference type="InterPro" id="IPR039445">
    <property type="entry name" value="DauR-like_HTH"/>
</dbReference>
<dbReference type="Pfam" id="PF08348">
    <property type="entry name" value="PAS_6"/>
    <property type="match status" value="1"/>
</dbReference>
<dbReference type="AlphaFoldDB" id="C8W979"/>
<dbReference type="InterPro" id="IPR013559">
    <property type="entry name" value="YheO"/>
</dbReference>
<evidence type="ECO:0000259" key="2">
    <source>
        <dbReference type="Pfam" id="PF13309"/>
    </source>
</evidence>
<evidence type="ECO:0000313" key="4">
    <source>
        <dbReference type="Proteomes" id="UP000000960"/>
    </source>
</evidence>
<dbReference type="HOGENOM" id="CLU_080179_0_1_11"/>
<gene>
    <name evidence="3" type="ordered locus">Apar_0235</name>
</gene>
<dbReference type="eggNOG" id="COG2964">
    <property type="taxonomic scope" value="Bacteria"/>
</dbReference>
<evidence type="ECO:0000259" key="1">
    <source>
        <dbReference type="Pfam" id="PF08348"/>
    </source>
</evidence>
<dbReference type="Proteomes" id="UP000000960">
    <property type="component" value="Chromosome"/>
</dbReference>
<dbReference type="STRING" id="521095.Apar_0235"/>
<organism evidence="3 4">
    <name type="scientific">Lancefieldella parvula (strain ATCC 33793 / DSM 20469 / CCUG 32760 / JCM 10300 / KCTC 3663 / VPI 0546 / 1246)</name>
    <name type="common">Atopobium parvulum</name>
    <dbReference type="NCBI Taxonomy" id="521095"/>
    <lineage>
        <taxon>Bacteria</taxon>
        <taxon>Bacillati</taxon>
        <taxon>Actinomycetota</taxon>
        <taxon>Coriobacteriia</taxon>
        <taxon>Coriobacteriales</taxon>
        <taxon>Atopobiaceae</taxon>
        <taxon>Lancefieldella</taxon>
    </lineage>
</organism>
<reference evidence="3 4" key="1">
    <citation type="journal article" date="2009" name="Stand. Genomic Sci.">
        <title>Complete genome sequence of Atopobium parvulum type strain (IPP 1246).</title>
        <authorList>
            <person name="Copeland A."/>
            <person name="Sikorski J."/>
            <person name="Lapidus A."/>
            <person name="Nolan M."/>
            <person name="Del Rio T.G."/>
            <person name="Lucas S."/>
            <person name="Chen F."/>
            <person name="Tice H."/>
            <person name="Pitluck S."/>
            <person name="Cheng J.F."/>
            <person name="Pukall R."/>
            <person name="Chertkov O."/>
            <person name="Brettin T."/>
            <person name="Han C."/>
            <person name="Detter J.C."/>
            <person name="Kuske C."/>
            <person name="Bruce D."/>
            <person name="Goodwin L."/>
            <person name="Ivanova N."/>
            <person name="Mavromatis K."/>
            <person name="Mikhailova N."/>
            <person name="Chen A."/>
            <person name="Palaniappan K."/>
            <person name="Chain P."/>
            <person name="Rohde M."/>
            <person name="Goker M."/>
            <person name="Bristow J."/>
            <person name="Eisen J.A."/>
            <person name="Markowitz V."/>
            <person name="Hugenholtz P."/>
            <person name="Kyrpides N.C."/>
            <person name="Klenk H.P."/>
            <person name="Detter J.C."/>
        </authorList>
    </citation>
    <scope>NUCLEOTIDE SEQUENCE [LARGE SCALE GENOMIC DNA]</scope>
    <source>
        <strain evidence="4">ATCC 33793 / DSM 20469 / CCUG 32760 / JCM 10300 / KCTC 3663 / VPI 0546 / 1246</strain>
    </source>
</reference>